<evidence type="ECO:0000313" key="2">
    <source>
        <dbReference type="Proteomes" id="UP001652662"/>
    </source>
</evidence>
<evidence type="ECO:0000256" key="1">
    <source>
        <dbReference type="SAM" id="MobiDB-lite"/>
    </source>
</evidence>
<accession>A0ABM4N3D7</accession>
<gene>
    <name evidence="3" type="primary">LOC103564763</name>
</gene>
<organism evidence="2 3">
    <name type="scientific">Equus przewalskii</name>
    <name type="common">Przewalski's horse</name>
    <name type="synonym">Equus caballus przewalskii</name>
    <dbReference type="NCBI Taxonomy" id="9798"/>
    <lineage>
        <taxon>Eukaryota</taxon>
        <taxon>Metazoa</taxon>
        <taxon>Chordata</taxon>
        <taxon>Craniata</taxon>
        <taxon>Vertebrata</taxon>
        <taxon>Euteleostomi</taxon>
        <taxon>Mammalia</taxon>
        <taxon>Eutheria</taxon>
        <taxon>Laurasiatheria</taxon>
        <taxon>Perissodactyla</taxon>
        <taxon>Equidae</taxon>
        <taxon>Equus</taxon>
    </lineage>
</organism>
<keyword evidence="2" id="KW-1185">Reference proteome</keyword>
<feature type="region of interest" description="Disordered" evidence="1">
    <location>
        <begin position="78"/>
        <end position="98"/>
    </location>
</feature>
<feature type="compositionally biased region" description="Low complexity" evidence="1">
    <location>
        <begin position="162"/>
        <end position="182"/>
    </location>
</feature>
<dbReference type="GeneID" id="103564763"/>
<proteinExistence type="predicted"/>
<feature type="region of interest" description="Disordered" evidence="1">
    <location>
        <begin position="160"/>
        <end position="187"/>
    </location>
</feature>
<dbReference type="RefSeq" id="XP_070459459.1">
    <property type="nucleotide sequence ID" value="XM_070603358.1"/>
</dbReference>
<feature type="region of interest" description="Disordered" evidence="1">
    <location>
        <begin position="1"/>
        <end position="59"/>
    </location>
</feature>
<evidence type="ECO:0000313" key="3">
    <source>
        <dbReference type="RefSeq" id="XP_070459459.1"/>
    </source>
</evidence>
<sequence>MGGQEAERSAALRCAGRRERGGEDSSGLSGQRDGGRTCGLGGRLTHREEGKRGPPLLRSEETLGVQGSGRCHLLLQRRQHSQRAHWPQRQPSAQVGTPERGALPLLGPPRAGCPPFQATEFGGEGWAGLGVGGMCTAPWCARLCARAVLGGEEVRESSLPQDLLPRVSLSPPPLSSDQQSSRAALENCDPLPRPQSRWCVHFAPLFTIHTQQPSGRPLLCRNLGRRESGGKTSQGVFGEGRSCWSIVCRGRCLSPRAPSRFQGQSWGRGAGAGGLLNLSPKADCAHALGDLCTFGRGLNGGTWEQDRSLAGPQRASWLLGWPSACSGVGRKGECACV</sequence>
<protein>
    <submittedName>
        <fullName evidence="3">Uncharacterized protein</fullName>
    </submittedName>
</protein>
<reference evidence="3" key="1">
    <citation type="submission" date="2025-08" db="UniProtKB">
        <authorList>
            <consortium name="RefSeq"/>
        </authorList>
    </citation>
    <scope>IDENTIFICATION</scope>
    <source>
        <tissue evidence="3">Blood</tissue>
    </source>
</reference>
<name>A0ABM4N3D7_EQUPR</name>
<feature type="compositionally biased region" description="Basic and acidic residues" evidence="1">
    <location>
        <begin position="1"/>
        <end position="23"/>
    </location>
</feature>
<dbReference type="Proteomes" id="UP001652662">
    <property type="component" value="Chromosome X"/>
</dbReference>